<dbReference type="EMBL" id="BAEE01000048">
    <property type="protein sequence ID" value="GAB09802.1"/>
    <property type="molecule type" value="Genomic_DNA"/>
</dbReference>
<name>G7H1S7_9ACTN</name>
<organism evidence="4 5">
    <name type="scientific">Gordonia araii NBRC 100433</name>
    <dbReference type="NCBI Taxonomy" id="1073574"/>
    <lineage>
        <taxon>Bacteria</taxon>
        <taxon>Bacillati</taxon>
        <taxon>Actinomycetota</taxon>
        <taxon>Actinomycetes</taxon>
        <taxon>Mycobacteriales</taxon>
        <taxon>Gordoniaceae</taxon>
        <taxon>Gordonia</taxon>
    </lineage>
</organism>
<evidence type="ECO:0000256" key="2">
    <source>
        <dbReference type="ARBA" id="ARBA00022679"/>
    </source>
</evidence>
<gene>
    <name evidence="4" type="ORF">GOARA_048_00040</name>
</gene>
<dbReference type="InterPro" id="IPR016181">
    <property type="entry name" value="Acyl_CoA_acyltransferase"/>
</dbReference>
<keyword evidence="5" id="KW-1185">Reference proteome</keyword>
<keyword evidence="3" id="KW-0012">Acyltransferase</keyword>
<protein>
    <submittedName>
        <fullName evidence="4">Putative acetyltransferase</fullName>
    </submittedName>
</protein>
<evidence type="ECO:0000313" key="4">
    <source>
        <dbReference type="EMBL" id="GAB09802.1"/>
    </source>
</evidence>
<keyword evidence="2 4" id="KW-0808">Transferase</keyword>
<dbReference type="Gene3D" id="3.40.630.30">
    <property type="match status" value="1"/>
</dbReference>
<evidence type="ECO:0000256" key="1">
    <source>
        <dbReference type="ARBA" id="ARBA00022649"/>
    </source>
</evidence>
<dbReference type="RefSeq" id="WP_007321877.1">
    <property type="nucleotide sequence ID" value="NZ_BAEE01000048.1"/>
</dbReference>
<evidence type="ECO:0000313" key="5">
    <source>
        <dbReference type="Proteomes" id="UP000035088"/>
    </source>
</evidence>
<dbReference type="SUPFAM" id="SSF55729">
    <property type="entry name" value="Acyl-CoA N-acyltransferases (Nat)"/>
    <property type="match status" value="1"/>
</dbReference>
<keyword evidence="1" id="KW-1277">Toxin-antitoxin system</keyword>
<dbReference type="GO" id="GO:0016746">
    <property type="term" value="F:acyltransferase activity"/>
    <property type="evidence" value="ECO:0007669"/>
    <property type="project" value="UniProtKB-KW"/>
</dbReference>
<reference evidence="4 5" key="1">
    <citation type="submission" date="2011-11" db="EMBL/GenBank/DDBJ databases">
        <title>Whole genome shotgun sequence of Gordonia araii NBRC 100433.</title>
        <authorList>
            <person name="Yoshida Y."/>
            <person name="Hosoyama A."/>
            <person name="Tsuchikane K."/>
            <person name="Katsumata H."/>
            <person name="Yamazaki S."/>
            <person name="Fujita N."/>
        </authorList>
    </citation>
    <scope>NUCLEOTIDE SEQUENCE [LARGE SCALE GENOMIC DNA]</scope>
    <source>
        <strain evidence="4 5">NBRC 100433</strain>
    </source>
</reference>
<comment type="caution">
    <text evidence="4">The sequence shown here is derived from an EMBL/GenBank/DDBJ whole genome shotgun (WGS) entry which is preliminary data.</text>
</comment>
<sequence length="168" mass="18555">MTYSPVRLTSYHRFDFFDCGEPSLDTWPQKHALNDQLLGKSATHVWTDAGGELVVGYFTLLPTITRAVEDRSIFAKIRPKSYQGDELPGVLIGKFALDRSLRGEGLGIDLLADAIVTASEAMSLIGGAHVVVDPMKDRPALRRWYVDAGFGEIVGTDRLYLTLVGENR</sequence>
<dbReference type="Proteomes" id="UP000035088">
    <property type="component" value="Unassembled WGS sequence"/>
</dbReference>
<proteinExistence type="predicted"/>
<dbReference type="PANTHER" id="PTHR36449">
    <property type="entry name" value="ACETYLTRANSFERASE-RELATED"/>
    <property type="match status" value="1"/>
</dbReference>
<dbReference type="PANTHER" id="PTHR36449:SF1">
    <property type="entry name" value="ACETYLTRANSFERASE"/>
    <property type="match status" value="1"/>
</dbReference>
<evidence type="ECO:0000256" key="3">
    <source>
        <dbReference type="ARBA" id="ARBA00023315"/>
    </source>
</evidence>
<dbReference type="OrthoDB" id="9799147at2"/>
<accession>G7H1S7</accession>
<dbReference type="STRING" id="1073574.GOARA_048_00040"/>
<dbReference type="AlphaFoldDB" id="G7H1S7"/>